<feature type="domain" description="DnaK suppressor protein-like N-terminal" evidence="7">
    <location>
        <begin position="12"/>
        <end position="74"/>
    </location>
</feature>
<dbReference type="PANTHER" id="PTHR33823">
    <property type="entry name" value="RNA POLYMERASE-BINDING TRANSCRIPTION FACTOR DKSA-RELATED"/>
    <property type="match status" value="1"/>
</dbReference>
<evidence type="ECO:0000313" key="8">
    <source>
        <dbReference type="EMBL" id="TGD74233.1"/>
    </source>
</evidence>
<evidence type="ECO:0000256" key="4">
    <source>
        <dbReference type="PROSITE-ProRule" id="PRU00510"/>
    </source>
</evidence>
<keyword evidence="2" id="KW-0863">Zinc-finger</keyword>
<evidence type="ECO:0000256" key="3">
    <source>
        <dbReference type="ARBA" id="ARBA00022833"/>
    </source>
</evidence>
<dbReference type="OrthoDB" id="6064855at2"/>
<reference evidence="8 9" key="1">
    <citation type="submission" date="2019-04" db="EMBL/GenBank/DDBJ databases">
        <title>Taxonomy of novel Haliea sp. from mangrove soil of West Coast of India.</title>
        <authorList>
            <person name="Verma A."/>
            <person name="Kumar P."/>
            <person name="Krishnamurthi S."/>
        </authorList>
    </citation>
    <scope>NUCLEOTIDE SEQUENCE [LARGE SCALE GENOMIC DNA]</scope>
    <source>
        <strain evidence="8 9">SAOS-164</strain>
    </source>
</reference>
<dbReference type="SUPFAM" id="SSF57716">
    <property type="entry name" value="Glucocorticoid receptor-like (DNA-binding domain)"/>
    <property type="match status" value="1"/>
</dbReference>
<dbReference type="RefSeq" id="WP_135442973.1">
    <property type="nucleotide sequence ID" value="NZ_SRLE01000006.1"/>
</dbReference>
<keyword evidence="3" id="KW-0862">Zinc</keyword>
<evidence type="ECO:0000256" key="2">
    <source>
        <dbReference type="ARBA" id="ARBA00022771"/>
    </source>
</evidence>
<dbReference type="InterPro" id="IPR048487">
    <property type="entry name" value="DksA-like_N"/>
</dbReference>
<evidence type="ECO:0000313" key="9">
    <source>
        <dbReference type="Proteomes" id="UP000298050"/>
    </source>
</evidence>
<dbReference type="InterPro" id="IPR020458">
    <property type="entry name" value="Znf_DskA_TraR_CS"/>
</dbReference>
<dbReference type="Gene3D" id="1.20.120.910">
    <property type="entry name" value="DksA, coiled-coil domain"/>
    <property type="match status" value="1"/>
</dbReference>
<feature type="zinc finger region" description="dksA C4-type" evidence="4">
    <location>
        <begin position="82"/>
        <end position="106"/>
    </location>
</feature>
<dbReference type="Pfam" id="PF21173">
    <property type="entry name" value="DksA-like_N"/>
    <property type="match status" value="1"/>
</dbReference>
<dbReference type="InterPro" id="IPR037187">
    <property type="entry name" value="DnaK_N"/>
</dbReference>
<evidence type="ECO:0000259" key="6">
    <source>
        <dbReference type="Pfam" id="PF01258"/>
    </source>
</evidence>
<dbReference type="PANTHER" id="PTHR33823:SF4">
    <property type="entry name" value="GENERAL STRESS PROTEIN 16O"/>
    <property type="match status" value="1"/>
</dbReference>
<dbReference type="PROSITE" id="PS51128">
    <property type="entry name" value="ZF_DKSA_2"/>
    <property type="match status" value="1"/>
</dbReference>
<evidence type="ECO:0000256" key="5">
    <source>
        <dbReference type="SAM" id="MobiDB-lite"/>
    </source>
</evidence>
<gene>
    <name evidence="8" type="ORF">E4634_08900</name>
</gene>
<sequence length="108" mass="11860">MSTQAAYEELREALVARRDAMHSRLASIKRDVTREHSGDSAEQAQERENDEVVDAIGNETRQSLHAIQVALDKIEAGTYGECETCGEDIGVGRLRALPEATRCVNCAD</sequence>
<dbReference type="Pfam" id="PF01258">
    <property type="entry name" value="zf-dskA_traR"/>
    <property type="match status" value="1"/>
</dbReference>
<name>A0A4Z0M3H2_9GAMM</name>
<dbReference type="AlphaFoldDB" id="A0A4Z0M3H2"/>
<comment type="caution">
    <text evidence="8">The sequence shown here is derived from an EMBL/GenBank/DDBJ whole genome shotgun (WGS) entry which is preliminary data.</text>
</comment>
<dbReference type="GO" id="GO:0008270">
    <property type="term" value="F:zinc ion binding"/>
    <property type="evidence" value="ECO:0007669"/>
    <property type="project" value="UniProtKB-KW"/>
</dbReference>
<dbReference type="PROSITE" id="PS01102">
    <property type="entry name" value="ZF_DKSA_1"/>
    <property type="match status" value="1"/>
</dbReference>
<dbReference type="Proteomes" id="UP000298050">
    <property type="component" value="Unassembled WGS sequence"/>
</dbReference>
<organism evidence="8 9">
    <name type="scientific">Mangrovimicrobium sediminis</name>
    <dbReference type="NCBI Taxonomy" id="2562682"/>
    <lineage>
        <taxon>Bacteria</taxon>
        <taxon>Pseudomonadati</taxon>
        <taxon>Pseudomonadota</taxon>
        <taxon>Gammaproteobacteria</taxon>
        <taxon>Cellvibrionales</taxon>
        <taxon>Halieaceae</taxon>
        <taxon>Mangrovimicrobium</taxon>
    </lineage>
</organism>
<dbReference type="SUPFAM" id="SSF109635">
    <property type="entry name" value="DnaK suppressor protein DksA, alpha-hairpin domain"/>
    <property type="match status" value="1"/>
</dbReference>
<feature type="compositionally biased region" description="Basic and acidic residues" evidence="5">
    <location>
        <begin position="27"/>
        <end position="47"/>
    </location>
</feature>
<dbReference type="EMBL" id="SRLE01000006">
    <property type="protein sequence ID" value="TGD74233.1"/>
    <property type="molecule type" value="Genomic_DNA"/>
</dbReference>
<evidence type="ECO:0000259" key="7">
    <source>
        <dbReference type="Pfam" id="PF21173"/>
    </source>
</evidence>
<keyword evidence="9" id="KW-1185">Reference proteome</keyword>
<accession>A0A4Z0M3H2</accession>
<feature type="domain" description="Zinc finger DksA/TraR C4-type" evidence="6">
    <location>
        <begin position="77"/>
        <end position="107"/>
    </location>
</feature>
<dbReference type="InterPro" id="IPR000962">
    <property type="entry name" value="Znf_DskA_TraR"/>
</dbReference>
<evidence type="ECO:0000256" key="1">
    <source>
        <dbReference type="ARBA" id="ARBA00022723"/>
    </source>
</evidence>
<protein>
    <submittedName>
        <fullName evidence="8">TraR/DksA family transcriptional regulator</fullName>
    </submittedName>
</protein>
<feature type="region of interest" description="Disordered" evidence="5">
    <location>
        <begin position="27"/>
        <end position="49"/>
    </location>
</feature>
<keyword evidence="1" id="KW-0479">Metal-binding</keyword>
<proteinExistence type="predicted"/>